<evidence type="ECO:0000256" key="1">
    <source>
        <dbReference type="SAM" id="MobiDB-lite"/>
    </source>
</evidence>
<dbReference type="EMBL" id="CM026423">
    <property type="protein sequence ID" value="KAG0583366.1"/>
    <property type="molecule type" value="Genomic_DNA"/>
</dbReference>
<feature type="compositionally biased region" description="Low complexity" evidence="1">
    <location>
        <begin position="349"/>
        <end position="358"/>
    </location>
</feature>
<feature type="region of interest" description="Disordered" evidence="1">
    <location>
        <begin position="310"/>
        <end position="358"/>
    </location>
</feature>
<evidence type="ECO:0000313" key="2">
    <source>
        <dbReference type="EMBL" id="KAG0583366.1"/>
    </source>
</evidence>
<keyword evidence="3" id="KW-1185">Reference proteome</keyword>
<evidence type="ECO:0008006" key="4">
    <source>
        <dbReference type="Google" id="ProtNLM"/>
    </source>
</evidence>
<organism evidence="2 3">
    <name type="scientific">Ceratodon purpureus</name>
    <name type="common">Fire moss</name>
    <name type="synonym">Dicranum purpureum</name>
    <dbReference type="NCBI Taxonomy" id="3225"/>
    <lineage>
        <taxon>Eukaryota</taxon>
        <taxon>Viridiplantae</taxon>
        <taxon>Streptophyta</taxon>
        <taxon>Embryophyta</taxon>
        <taxon>Bryophyta</taxon>
        <taxon>Bryophytina</taxon>
        <taxon>Bryopsida</taxon>
        <taxon>Dicranidae</taxon>
        <taxon>Pseudoditrichales</taxon>
        <taxon>Ditrichaceae</taxon>
        <taxon>Ceratodon</taxon>
    </lineage>
</organism>
<name>A0A8T0IKH3_CERPU</name>
<dbReference type="Proteomes" id="UP000822688">
    <property type="component" value="Chromosome 3"/>
</dbReference>
<proteinExistence type="predicted"/>
<reference evidence="2" key="1">
    <citation type="submission" date="2020-06" db="EMBL/GenBank/DDBJ databases">
        <title>WGS assembly of Ceratodon purpureus strain R40.</title>
        <authorList>
            <person name="Carey S.B."/>
            <person name="Jenkins J."/>
            <person name="Shu S."/>
            <person name="Lovell J.T."/>
            <person name="Sreedasyam A."/>
            <person name="Maumus F."/>
            <person name="Tiley G.P."/>
            <person name="Fernandez-Pozo N."/>
            <person name="Barry K."/>
            <person name="Chen C."/>
            <person name="Wang M."/>
            <person name="Lipzen A."/>
            <person name="Daum C."/>
            <person name="Saski C.A."/>
            <person name="Payton A.C."/>
            <person name="Mcbreen J.C."/>
            <person name="Conrad R.E."/>
            <person name="Kollar L.M."/>
            <person name="Olsson S."/>
            <person name="Huttunen S."/>
            <person name="Landis J.B."/>
            <person name="Wickett N.J."/>
            <person name="Johnson M.G."/>
            <person name="Rensing S.A."/>
            <person name="Grimwood J."/>
            <person name="Schmutz J."/>
            <person name="Mcdaniel S.F."/>
        </authorList>
    </citation>
    <scope>NUCLEOTIDE SEQUENCE</scope>
    <source>
        <strain evidence="2">R40</strain>
    </source>
</reference>
<protein>
    <recommendedName>
        <fullName evidence="4">Serine protease</fullName>
    </recommendedName>
</protein>
<dbReference type="InterPro" id="IPR009003">
    <property type="entry name" value="Peptidase_S1_PA"/>
</dbReference>
<dbReference type="AlphaFoldDB" id="A0A8T0IKH3"/>
<gene>
    <name evidence="2" type="ORF">KC19_3G130900</name>
</gene>
<evidence type="ECO:0000313" key="3">
    <source>
        <dbReference type="Proteomes" id="UP000822688"/>
    </source>
</evidence>
<comment type="caution">
    <text evidence="2">The sequence shown here is derived from an EMBL/GenBank/DDBJ whole genome shotgun (WGS) entry which is preliminary data.</text>
</comment>
<accession>A0A8T0IKH3</accession>
<feature type="region of interest" description="Disordered" evidence="1">
    <location>
        <begin position="210"/>
        <end position="271"/>
    </location>
</feature>
<feature type="compositionally biased region" description="Basic and acidic residues" evidence="1">
    <location>
        <begin position="231"/>
        <end position="249"/>
    </location>
</feature>
<sequence>MILNHPVASEALHQFACYRSNVSIKFWGEISSASSSHQMNFRDEEVRLVIKKGKRQISGVNEEFLDSNLKVPGNNQHRPPISSFQKRPVDGLNKLPVVIDSFGAINILPTDKFGAVQEWDNRQSSSFGSTYSRRFENAEESTGSFNIAIDNKKLLEDARGKYHCIESGSLSVNESGCGKKLDHSTSAATSNISSRVYDGPYSSSTTYTCTLDERTSNDNDDESGGGPPIKRHCDSSRYIAQEKRTDTRHVHFQSPEPIPAEGNASHASTVDELLPSGGMRQIFDTRTMPAPTVSHGLSYNYIEETRLQSPELPSASGNPPRPQHVRRRPAQSLDLNELPKPSAGEDSRSSGYSLGFSSEDGSVREIRSNYKFASIGRQAYLRQRMEARQRIQDATPVSPHLPETHGAERCRHVVSPEDLVWLNVRNYCGMVLDRETGAVLGTAVLFIPTDSKNRKSAWVTSVNTVEGRWEVVIKDSKGEIQVAKLMLTSTAFGLAFFSVRTWQKTFALAFLSMVSGSASLPHRLSVDAERGDQVYVFGYEEPWESEIGKIADIRVRPGKITDAGNMEIVEVDFTKGRLGGSIATPAGFSGGLVARADGLWAGVITGQMLAGHPSRIDFCSAYNVYSFLDEL</sequence>
<dbReference type="SUPFAM" id="SSF50494">
    <property type="entry name" value="Trypsin-like serine proteases"/>
    <property type="match status" value="1"/>
</dbReference>